<protein>
    <submittedName>
        <fullName evidence="1">Rieske 2Fe-2S domain-containing protein</fullName>
    </submittedName>
</protein>
<sequence>MHVVAPLDSNTVDNADKPAVRDLRRVDIHPDHWYPLAWSREVKRGKAHGVRFAGDPIVLVRTESGNVFALEDRCAHRQVPLHGGVVDGEAIRCCYHGWTYDCTGKCIDVPYLGRERLPNGVRAYPCRESEGLIFVFAGDAQLAETVPVPSLGSVADKAYKTRRFGREVACHYSFMHENLMDMNHQFLHRKQMGKMRARSLGRRRGENWVEVDYTFSREAGQQPIGEALVFGQSRPDSNIERNDVMTVRTQYPYQTLQIRTSEGSLVMDLWICYVPLDREQRTNRTFGLLSIKRPKIGVLLDIAWPLLVWFTERIFAEDRWIVEREQEAHDAQGADWNHEVFPVINELRDLLRLCGAPATRRVIPIEPSAESVAV</sequence>
<evidence type="ECO:0000313" key="1">
    <source>
        <dbReference type="EMBL" id="MEX3932386.1"/>
    </source>
</evidence>
<gene>
    <name evidence="1" type="ORF">AB4Y32_11325</name>
</gene>
<proteinExistence type="predicted"/>
<dbReference type="EMBL" id="JBFRCH010000004">
    <property type="protein sequence ID" value="MEX3932386.1"/>
    <property type="molecule type" value="Genomic_DNA"/>
</dbReference>
<name>A0ACC6TY80_9BURK</name>
<comment type="caution">
    <text evidence="1">The sequence shown here is derived from an EMBL/GenBank/DDBJ whole genome shotgun (WGS) entry which is preliminary data.</text>
</comment>
<organism evidence="1 2">
    <name type="scientific">Paraburkholderia phymatum</name>
    <dbReference type="NCBI Taxonomy" id="148447"/>
    <lineage>
        <taxon>Bacteria</taxon>
        <taxon>Pseudomonadati</taxon>
        <taxon>Pseudomonadota</taxon>
        <taxon>Betaproteobacteria</taxon>
        <taxon>Burkholderiales</taxon>
        <taxon>Burkholderiaceae</taxon>
        <taxon>Paraburkholderia</taxon>
    </lineage>
</organism>
<dbReference type="Proteomes" id="UP001558850">
    <property type="component" value="Unassembled WGS sequence"/>
</dbReference>
<reference evidence="1" key="1">
    <citation type="submission" date="2024-07" db="EMBL/GenBank/DDBJ databases">
        <title>A survey of Mimosa microsymbionts across Brazilian biomes reveals a high diversity of Paraburkholderia nodulating endemic species, but also that Cupriavidus is common as a symbiont of widespread species.</title>
        <authorList>
            <person name="Rouws L."/>
            <person name="Barauna A."/>
            <person name="Beukes C."/>
            <person name="Rouws J.R.C."/>
            <person name="De Faria S.M."/>
            <person name="Gross E."/>
            <person name="Bueno Dos Reis Junior F."/>
            <person name="Simon M.F."/>
            <person name="Maluk M."/>
            <person name="Odee D.W."/>
            <person name="Kenicer G."/>
            <person name="Young J.P.W."/>
            <person name="Reis V.M."/>
            <person name="Zilli J."/>
            <person name="James E.K."/>
        </authorList>
    </citation>
    <scope>NUCLEOTIDE SEQUENCE</scope>
    <source>
        <strain evidence="1">EG181B</strain>
    </source>
</reference>
<accession>A0ACC6TY80</accession>
<keyword evidence="2" id="KW-1185">Reference proteome</keyword>
<evidence type="ECO:0000313" key="2">
    <source>
        <dbReference type="Proteomes" id="UP001558850"/>
    </source>
</evidence>